<dbReference type="Proteomes" id="UP001303473">
    <property type="component" value="Unassembled WGS sequence"/>
</dbReference>
<evidence type="ECO:0000313" key="3">
    <source>
        <dbReference type="Proteomes" id="UP001303473"/>
    </source>
</evidence>
<dbReference type="PANTHER" id="PTHR47260:SF6">
    <property type="entry name" value="THIOESTERASE DOMAIN-CONTAINING PROTEIN"/>
    <property type="match status" value="1"/>
</dbReference>
<dbReference type="InterPro" id="IPR006683">
    <property type="entry name" value="Thioestr_dom"/>
</dbReference>
<gene>
    <name evidence="2" type="ORF">QBC46DRAFT_388984</name>
</gene>
<feature type="domain" description="Thioesterase" evidence="1">
    <location>
        <begin position="130"/>
        <end position="224"/>
    </location>
</feature>
<dbReference type="InterPro" id="IPR052061">
    <property type="entry name" value="PTE-AB_protein"/>
</dbReference>
<dbReference type="EMBL" id="MU853819">
    <property type="protein sequence ID" value="KAK3938953.1"/>
    <property type="molecule type" value="Genomic_DNA"/>
</dbReference>
<dbReference type="SUPFAM" id="SSF54637">
    <property type="entry name" value="Thioesterase/thiol ester dehydrase-isomerase"/>
    <property type="match status" value="1"/>
</dbReference>
<keyword evidence="3" id="KW-1185">Reference proteome</keyword>
<comment type="caution">
    <text evidence="2">The sequence shown here is derived from an EMBL/GenBank/DDBJ whole genome shotgun (WGS) entry which is preliminary data.</text>
</comment>
<name>A0AAN6N663_9PEZI</name>
<evidence type="ECO:0000259" key="1">
    <source>
        <dbReference type="Pfam" id="PF03061"/>
    </source>
</evidence>
<dbReference type="InterPro" id="IPR029069">
    <property type="entry name" value="HotDog_dom_sf"/>
</dbReference>
<protein>
    <submittedName>
        <fullName evidence="2">HotDog domain-containing protein</fullName>
    </submittedName>
</protein>
<dbReference type="CDD" id="cd03443">
    <property type="entry name" value="PaaI_thioesterase"/>
    <property type="match status" value="1"/>
</dbReference>
<organism evidence="2 3">
    <name type="scientific">Diplogelasinospora grovesii</name>
    <dbReference type="NCBI Taxonomy" id="303347"/>
    <lineage>
        <taxon>Eukaryota</taxon>
        <taxon>Fungi</taxon>
        <taxon>Dikarya</taxon>
        <taxon>Ascomycota</taxon>
        <taxon>Pezizomycotina</taxon>
        <taxon>Sordariomycetes</taxon>
        <taxon>Sordariomycetidae</taxon>
        <taxon>Sordariales</taxon>
        <taxon>Diplogelasinosporaceae</taxon>
        <taxon>Diplogelasinospora</taxon>
    </lineage>
</organism>
<dbReference type="Gene3D" id="3.10.129.10">
    <property type="entry name" value="Hotdog Thioesterase"/>
    <property type="match status" value="1"/>
</dbReference>
<evidence type="ECO:0000313" key="2">
    <source>
        <dbReference type="EMBL" id="KAK3938953.1"/>
    </source>
</evidence>
<accession>A0AAN6N663</accession>
<dbReference type="Pfam" id="PF03061">
    <property type="entry name" value="4HBT"/>
    <property type="match status" value="1"/>
</dbReference>
<reference evidence="3" key="1">
    <citation type="journal article" date="2023" name="Mol. Phylogenet. Evol.">
        <title>Genome-scale phylogeny and comparative genomics of the fungal order Sordariales.</title>
        <authorList>
            <person name="Hensen N."/>
            <person name="Bonometti L."/>
            <person name="Westerberg I."/>
            <person name="Brannstrom I.O."/>
            <person name="Guillou S."/>
            <person name="Cros-Aarteil S."/>
            <person name="Calhoun S."/>
            <person name="Haridas S."/>
            <person name="Kuo A."/>
            <person name="Mondo S."/>
            <person name="Pangilinan J."/>
            <person name="Riley R."/>
            <person name="LaButti K."/>
            <person name="Andreopoulos B."/>
            <person name="Lipzen A."/>
            <person name="Chen C."/>
            <person name="Yan M."/>
            <person name="Daum C."/>
            <person name="Ng V."/>
            <person name="Clum A."/>
            <person name="Steindorff A."/>
            <person name="Ohm R.A."/>
            <person name="Martin F."/>
            <person name="Silar P."/>
            <person name="Natvig D.O."/>
            <person name="Lalanne C."/>
            <person name="Gautier V."/>
            <person name="Ament-Velasquez S.L."/>
            <person name="Kruys A."/>
            <person name="Hutchinson M.I."/>
            <person name="Powell A.J."/>
            <person name="Barry K."/>
            <person name="Miller A.N."/>
            <person name="Grigoriev I.V."/>
            <person name="Debuchy R."/>
            <person name="Gladieux P."/>
            <person name="Hiltunen Thoren M."/>
            <person name="Johannesson H."/>
        </authorList>
    </citation>
    <scope>NUCLEOTIDE SEQUENCE [LARGE SCALE GENOMIC DNA]</scope>
    <source>
        <strain evidence="3">CBS 340.73</strain>
    </source>
</reference>
<dbReference type="AlphaFoldDB" id="A0AAN6N663"/>
<proteinExistence type="predicted"/>
<dbReference type="PANTHER" id="PTHR47260">
    <property type="entry name" value="UPF0644 PROTEIN PB2B4.06"/>
    <property type="match status" value="1"/>
</dbReference>
<sequence length="241" mass="26345">MFCSLIIDSLLHPTISIMSRGSSVPTAAQFFKSIPWCADLLSRPDVVPFIPTCRLEGEDAVRARTQDLLFRRSLNNAESVPHCIGFYRDPASATMSTQSTTLASPLGTPTLYVNSASLLFDLRPGVNGFNGTAHGGLIASLIDEAMGSLILINHIVQGQHEKEGRSLPPGTLDLNNLRVFTASMNVRFQKPVPTPRIVLVTATFVKTEGRKIFLDVRVEDENGIENARCDGLWLSLPLQKV</sequence>